<feature type="domain" description="Myb/SANT-like DNA-binding" evidence="1">
    <location>
        <begin position="15"/>
        <end position="79"/>
    </location>
</feature>
<dbReference type="OrthoDB" id="7691180at2759"/>
<proteinExistence type="predicted"/>
<name>A0A3L8DTU9_OOCBI</name>
<evidence type="ECO:0000259" key="1">
    <source>
        <dbReference type="Pfam" id="PF13837"/>
    </source>
</evidence>
<dbReference type="Proteomes" id="UP000279307">
    <property type="component" value="Chromosome 4"/>
</dbReference>
<evidence type="ECO:0000313" key="2">
    <source>
        <dbReference type="EMBL" id="RLU23885.1"/>
    </source>
</evidence>
<reference evidence="2 3" key="1">
    <citation type="journal article" date="2018" name="Genome Res.">
        <title>The genomic architecture and molecular evolution of ant odorant receptors.</title>
        <authorList>
            <person name="McKenzie S.K."/>
            <person name="Kronauer D.J.C."/>
        </authorList>
    </citation>
    <scope>NUCLEOTIDE SEQUENCE [LARGE SCALE GENOMIC DNA]</scope>
    <source>
        <strain evidence="2">Clonal line C1</strain>
    </source>
</reference>
<dbReference type="EMBL" id="QOIP01000004">
    <property type="protein sequence ID" value="RLU23885.1"/>
    <property type="molecule type" value="Genomic_DNA"/>
</dbReference>
<comment type="caution">
    <text evidence="2">The sequence shown here is derived from an EMBL/GenBank/DDBJ whole genome shotgun (WGS) entry which is preliminary data.</text>
</comment>
<dbReference type="InterPro" id="IPR044822">
    <property type="entry name" value="Myb_DNA-bind_4"/>
</dbReference>
<protein>
    <recommendedName>
        <fullName evidence="1">Myb/SANT-like DNA-binding domain-containing protein</fullName>
    </recommendedName>
</protein>
<dbReference type="Gene3D" id="1.10.10.60">
    <property type="entry name" value="Homeodomain-like"/>
    <property type="match status" value="1"/>
</dbReference>
<organism evidence="2 3">
    <name type="scientific">Ooceraea biroi</name>
    <name type="common">Clonal raider ant</name>
    <name type="synonym">Cerapachys biroi</name>
    <dbReference type="NCBI Taxonomy" id="2015173"/>
    <lineage>
        <taxon>Eukaryota</taxon>
        <taxon>Metazoa</taxon>
        <taxon>Ecdysozoa</taxon>
        <taxon>Arthropoda</taxon>
        <taxon>Hexapoda</taxon>
        <taxon>Insecta</taxon>
        <taxon>Pterygota</taxon>
        <taxon>Neoptera</taxon>
        <taxon>Endopterygota</taxon>
        <taxon>Hymenoptera</taxon>
        <taxon>Apocrita</taxon>
        <taxon>Aculeata</taxon>
        <taxon>Formicoidea</taxon>
        <taxon>Formicidae</taxon>
        <taxon>Dorylinae</taxon>
        <taxon>Ooceraea</taxon>
    </lineage>
</organism>
<sequence>MVGRAAYRRCNHMHRYKVRKKKMWMNISQRMSKRNYNFTVTQLYNKMDTLKRRYRQVIDHNAQSGNDRKEWIYLEPLDEVFRNKCWVKPLSVAGSDIQEPEISLFEDKPSSKQKRISWNKEKSHYLQTSLEKKRLKREETTKYQAEKLKILRKLKEAFEKKK</sequence>
<accession>A0A3L8DTU9</accession>
<dbReference type="AlphaFoldDB" id="A0A3L8DTU9"/>
<dbReference type="Pfam" id="PF13837">
    <property type="entry name" value="Myb_DNA-bind_4"/>
    <property type="match status" value="1"/>
</dbReference>
<evidence type="ECO:0000313" key="3">
    <source>
        <dbReference type="Proteomes" id="UP000279307"/>
    </source>
</evidence>
<gene>
    <name evidence="2" type="ORF">DMN91_004093</name>
</gene>